<sequence>MIVIDAPHFHAAVVLGPTSRVIRTHPILSYMLGWDRQRVVSDAERKGWRATWVD</sequence>
<keyword evidence="2" id="KW-1185">Reference proteome</keyword>
<reference evidence="1 2" key="1">
    <citation type="submission" date="2024-07" db="EMBL/GenBank/DDBJ databases">
        <title>Genomic Encyclopedia of Type Strains, Phase V (KMG-V): Genome sequencing to study the core and pangenomes of soil and plant-associated prokaryotes.</title>
        <authorList>
            <person name="Whitman W."/>
        </authorList>
    </citation>
    <scope>NUCLEOTIDE SEQUENCE [LARGE SCALE GENOMIC DNA]</scope>
    <source>
        <strain evidence="1 2">USDA 222</strain>
    </source>
</reference>
<evidence type="ECO:0008006" key="3">
    <source>
        <dbReference type="Google" id="ProtNLM"/>
    </source>
</evidence>
<dbReference type="EMBL" id="JBGBZN010000002">
    <property type="protein sequence ID" value="MEY9472243.1"/>
    <property type="molecule type" value="Genomic_DNA"/>
</dbReference>
<dbReference type="Proteomes" id="UP001565474">
    <property type="component" value="Unassembled WGS sequence"/>
</dbReference>
<accession>A0ABV4GJX0</accession>
<dbReference type="RefSeq" id="WP_157785314.1">
    <property type="nucleotide sequence ID" value="NZ_JADYWB010000083.1"/>
</dbReference>
<gene>
    <name evidence="1" type="ORF">ABH992_004642</name>
</gene>
<name>A0ABV4GJX0_9BRAD</name>
<organism evidence="1 2">
    <name type="scientific">Bradyrhizobium yuanmingense</name>
    <dbReference type="NCBI Taxonomy" id="108015"/>
    <lineage>
        <taxon>Bacteria</taxon>
        <taxon>Pseudomonadati</taxon>
        <taxon>Pseudomonadota</taxon>
        <taxon>Alphaproteobacteria</taxon>
        <taxon>Hyphomicrobiales</taxon>
        <taxon>Nitrobacteraceae</taxon>
        <taxon>Bradyrhizobium</taxon>
    </lineage>
</organism>
<evidence type="ECO:0000313" key="1">
    <source>
        <dbReference type="EMBL" id="MEY9472243.1"/>
    </source>
</evidence>
<proteinExistence type="predicted"/>
<evidence type="ECO:0000313" key="2">
    <source>
        <dbReference type="Proteomes" id="UP001565474"/>
    </source>
</evidence>
<protein>
    <recommendedName>
        <fullName evidence="3">Transposase</fullName>
    </recommendedName>
</protein>
<comment type="caution">
    <text evidence="1">The sequence shown here is derived from an EMBL/GenBank/DDBJ whole genome shotgun (WGS) entry which is preliminary data.</text>
</comment>